<reference evidence="5" key="1">
    <citation type="submission" date="2023-06" db="EMBL/GenBank/DDBJ databases">
        <authorList>
            <person name="Delattre M."/>
        </authorList>
    </citation>
    <scope>NUCLEOTIDE SEQUENCE</scope>
    <source>
        <strain evidence="5">AF72</strain>
    </source>
</reference>
<feature type="compositionally biased region" description="Basic residues" evidence="3">
    <location>
        <begin position="747"/>
        <end position="756"/>
    </location>
</feature>
<dbReference type="AlphaFoldDB" id="A0AA36DEH5"/>
<feature type="region of interest" description="Disordered" evidence="3">
    <location>
        <begin position="385"/>
        <end position="408"/>
    </location>
</feature>
<evidence type="ECO:0000259" key="4">
    <source>
        <dbReference type="Pfam" id="PF09745"/>
    </source>
</evidence>
<feature type="region of interest" description="Disordered" evidence="3">
    <location>
        <begin position="476"/>
        <end position="576"/>
    </location>
</feature>
<evidence type="ECO:0000313" key="5">
    <source>
        <dbReference type="EMBL" id="CAJ0585778.1"/>
    </source>
</evidence>
<comment type="similarity">
    <text evidence="1">Belongs to the NSRP1 family.</text>
</comment>
<sequence length="918" mass="102618">MCSINVRFSTVIDPILYLGSPDERRATPDIRCPPENAPILSPPHTWTESSDESTSDETARQDERLLFTATVSIPDGSILASQPVSNAYEAKELEVGTCFLKLLLGTGQSFFLSAAATSIRQRVFSRVKCGATSRACELQCEFEQGADGQRKARVAALCLRSAFGPTAGPVQPTSFTTKHSLSCALTHIDYASVPFIGHLPTDVIGRSLLSFVYAPDVHIIRQAHLDLHNQQGGVVRSIGPIRLVAYNGALLTVETEWSAYISPWSRKIEMVVARHRVFDAPVGDADVLSPPPAGTPTFTLPLPLVKTFEEELKTIMSRPVHDSPATTPTLTNPFAQFQALQAIRPLYPLGLSTQSPDLYSYVERLVENLVVQGTPGNVHEQLAHFQQQDKPTSSSAPATPSPMVNAEGAPLSYSQINCLENVHRLLKSQQTPAHERPQPVVHDLSAAQDSLPLTRAVLLEHTRRWEEQCKTTWHHRLTRKRHQNHDGSEQGAEPTTAKKSRSGARSPKWTAPRPLPPNPSPPTAYQITSTPLPAAGTPRPSAFHQVAPRSIVRPGTVPGPSVIQPTHDAPKQGNSGASLRTLKEAERLQQQALAADPTIFDYDKNYDEIQRKRDEKKAEDKVKDKERQSKYADDIMRAHMIRNLEEKSREERLQQRERIKEKGEFDEKEVFVTGAYRQLMEEVEVYRKEEARQNLIDEATAIDKQKIWQSGFARTILSSIARDGDDGTTSVKQEPETAEKPVEFKPRKATNIRKREKSAEPSEDKKDSDKPKKSIYDTDDEEEAPKPTHKNFGVELRAGLNKPAAKPEENTEKALTKAERLRRAMTPSDEEGEVERRDRRADRKSKKPEPKEEEPAEVDEKPRPKQPKAPRPGTQEAKQLRLESFKKVLAQRNGPKEIEEARQRYLERVADSVVTLPY</sequence>
<dbReference type="InterPro" id="IPR042816">
    <property type="entry name" value="Nsrp1"/>
</dbReference>
<dbReference type="CDD" id="cd00130">
    <property type="entry name" value="PAS"/>
    <property type="match status" value="1"/>
</dbReference>
<feature type="region of interest" description="Disordered" evidence="3">
    <location>
        <begin position="611"/>
        <end position="631"/>
    </location>
</feature>
<feature type="non-terminal residue" evidence="5">
    <location>
        <position position="1"/>
    </location>
</feature>
<dbReference type="InterPro" id="IPR018612">
    <property type="entry name" value="NSRP1_N"/>
</dbReference>
<dbReference type="Pfam" id="PF09745">
    <property type="entry name" value="NSRP1_N"/>
    <property type="match status" value="1"/>
</dbReference>
<dbReference type="PANTHER" id="PTHR31938:SF4">
    <property type="entry name" value="NUCLEAR SPECKLE SPLICING REGULATORY PROTEIN 1"/>
    <property type="match status" value="1"/>
</dbReference>
<accession>A0AA36DEH5</accession>
<comment type="caution">
    <text evidence="5">The sequence shown here is derived from an EMBL/GenBank/DDBJ whole genome shotgun (WGS) entry which is preliminary data.</text>
</comment>
<evidence type="ECO:0000256" key="3">
    <source>
        <dbReference type="SAM" id="MobiDB-lite"/>
    </source>
</evidence>
<feature type="compositionally biased region" description="Low complexity" evidence="3">
    <location>
        <begin position="391"/>
        <end position="402"/>
    </location>
</feature>
<evidence type="ECO:0000256" key="1">
    <source>
        <dbReference type="ARBA" id="ARBA00010126"/>
    </source>
</evidence>
<gene>
    <name evidence="5" type="ORF">MSPICULIGERA_LOCUS23789</name>
</gene>
<dbReference type="EMBL" id="CATQJA010002706">
    <property type="protein sequence ID" value="CAJ0585778.1"/>
    <property type="molecule type" value="Genomic_DNA"/>
</dbReference>
<protein>
    <recommendedName>
        <fullName evidence="4">Nuclear speckle splicing regulatory protein 1 N-terminal domain-containing protein</fullName>
    </recommendedName>
</protein>
<dbReference type="SUPFAM" id="SSF55785">
    <property type="entry name" value="PYP-like sensor domain (PAS domain)"/>
    <property type="match status" value="1"/>
</dbReference>
<keyword evidence="2" id="KW-0175">Coiled coil</keyword>
<dbReference type="GO" id="GO:0000381">
    <property type="term" value="P:regulation of alternative mRNA splicing, via spliceosome"/>
    <property type="evidence" value="ECO:0007669"/>
    <property type="project" value="InterPro"/>
</dbReference>
<feature type="region of interest" description="Disordered" evidence="3">
    <location>
        <begin position="26"/>
        <end position="59"/>
    </location>
</feature>
<dbReference type="InterPro" id="IPR035965">
    <property type="entry name" value="PAS-like_dom_sf"/>
</dbReference>
<evidence type="ECO:0000313" key="6">
    <source>
        <dbReference type="Proteomes" id="UP001177023"/>
    </source>
</evidence>
<feature type="compositionally biased region" description="Pro residues" evidence="3">
    <location>
        <begin position="513"/>
        <end position="522"/>
    </location>
</feature>
<dbReference type="Gene3D" id="3.30.450.20">
    <property type="entry name" value="PAS domain"/>
    <property type="match status" value="1"/>
</dbReference>
<dbReference type="InterPro" id="IPR000014">
    <property type="entry name" value="PAS"/>
</dbReference>
<proteinExistence type="inferred from homology"/>
<dbReference type="Proteomes" id="UP001177023">
    <property type="component" value="Unassembled WGS sequence"/>
</dbReference>
<dbReference type="Pfam" id="PF14598">
    <property type="entry name" value="PAS_11"/>
    <property type="match status" value="1"/>
</dbReference>
<feature type="compositionally biased region" description="Basic and acidic residues" evidence="3">
    <location>
        <begin position="757"/>
        <end position="776"/>
    </location>
</feature>
<name>A0AA36DEH5_9BILA</name>
<feature type="compositionally biased region" description="Basic and acidic residues" evidence="3">
    <location>
        <begin position="733"/>
        <end position="746"/>
    </location>
</feature>
<feature type="compositionally biased region" description="Basic and acidic residues" evidence="3">
    <location>
        <begin position="805"/>
        <end position="822"/>
    </location>
</feature>
<organism evidence="5 6">
    <name type="scientific">Mesorhabditis spiculigera</name>
    <dbReference type="NCBI Taxonomy" id="96644"/>
    <lineage>
        <taxon>Eukaryota</taxon>
        <taxon>Metazoa</taxon>
        <taxon>Ecdysozoa</taxon>
        <taxon>Nematoda</taxon>
        <taxon>Chromadorea</taxon>
        <taxon>Rhabditida</taxon>
        <taxon>Rhabditina</taxon>
        <taxon>Rhabditomorpha</taxon>
        <taxon>Rhabditoidea</taxon>
        <taxon>Rhabditidae</taxon>
        <taxon>Mesorhabditinae</taxon>
        <taxon>Mesorhabditis</taxon>
    </lineage>
</organism>
<feature type="domain" description="Nuclear speckle splicing regulatory protein 1 N-terminal" evidence="4">
    <location>
        <begin position="586"/>
        <end position="703"/>
    </location>
</feature>
<feature type="region of interest" description="Disordered" evidence="3">
    <location>
        <begin position="720"/>
        <end position="898"/>
    </location>
</feature>
<dbReference type="PANTHER" id="PTHR31938">
    <property type="entry name" value="NUCLEAR SPECKLE SPLICING REGULATORY PROTEIN 1"/>
    <property type="match status" value="1"/>
</dbReference>
<evidence type="ECO:0000256" key="2">
    <source>
        <dbReference type="ARBA" id="ARBA00023054"/>
    </source>
</evidence>
<keyword evidence="6" id="KW-1185">Reference proteome</keyword>